<dbReference type="SUPFAM" id="SSF46689">
    <property type="entry name" value="Homeodomain-like"/>
    <property type="match status" value="2"/>
</dbReference>
<dbReference type="PROSITE" id="PS01124">
    <property type="entry name" value="HTH_ARAC_FAMILY_2"/>
    <property type="match status" value="1"/>
</dbReference>
<dbReference type="PRINTS" id="PR00032">
    <property type="entry name" value="HTHARAC"/>
</dbReference>
<organism evidence="5 6">
    <name type="scientific">Bradyrhizobium betae</name>
    <dbReference type="NCBI Taxonomy" id="244734"/>
    <lineage>
        <taxon>Bacteria</taxon>
        <taxon>Pseudomonadati</taxon>
        <taxon>Pseudomonadota</taxon>
        <taxon>Alphaproteobacteria</taxon>
        <taxon>Hyphomicrobiales</taxon>
        <taxon>Nitrobacteraceae</taxon>
        <taxon>Bradyrhizobium</taxon>
    </lineage>
</organism>
<keyword evidence="1" id="KW-0805">Transcription regulation</keyword>
<dbReference type="PANTHER" id="PTHR46796">
    <property type="entry name" value="HTH-TYPE TRANSCRIPTIONAL ACTIVATOR RHAS-RELATED"/>
    <property type="match status" value="1"/>
</dbReference>
<evidence type="ECO:0000256" key="2">
    <source>
        <dbReference type="ARBA" id="ARBA00023125"/>
    </source>
</evidence>
<accession>A0A4Q1UL66</accession>
<dbReference type="GO" id="GO:0003700">
    <property type="term" value="F:DNA-binding transcription factor activity"/>
    <property type="evidence" value="ECO:0007669"/>
    <property type="project" value="InterPro"/>
</dbReference>
<dbReference type="OrthoDB" id="8334882at2"/>
<dbReference type="InterPro" id="IPR018060">
    <property type="entry name" value="HTH_AraC"/>
</dbReference>
<dbReference type="Pfam" id="PF12833">
    <property type="entry name" value="HTH_18"/>
    <property type="match status" value="1"/>
</dbReference>
<name>A0A4Q1UL66_9BRAD</name>
<feature type="domain" description="HTH araC/xylS-type" evidence="4">
    <location>
        <begin position="205"/>
        <end position="303"/>
    </location>
</feature>
<dbReference type="PROSITE" id="PS00041">
    <property type="entry name" value="HTH_ARAC_FAMILY_1"/>
    <property type="match status" value="1"/>
</dbReference>
<dbReference type="Gene3D" id="1.10.10.60">
    <property type="entry name" value="Homeodomain-like"/>
    <property type="match status" value="2"/>
</dbReference>
<sequence>MSIGTQVERSFNRRDCSLRDESLPETAGLYQEQSWRRVQPGLAARDIVISRWTDLQNATLRAEATTPPDQYFLGIALKATRLTLAGDGQAIFDGNMPAGTLYVSAPSKRIIAQFHSPFDFLHFRISADYMVSQQSTRQLRAAESMNELVLLRDPLVDQLAKALTGYGDPTDGEYAHCIGRTLAMHVARLERPQIKVNGLPKWRLRRVEEYVKAHFDRGIGLSDLANIAGLSRMHFAAQFRIATGYRPHEYLQHQRIEHAKSLLSTTETPLVEVALAVGFCTQAHFSTVFKRTTGETPARWRSESKNAFSSVQNAVQCEHAGRATTQTIAARPCESRNGSHSRSMFPAARPGLASLPFPGLVCGPQKQNGAP</sequence>
<keyword evidence="2" id="KW-0238">DNA-binding</keyword>
<dbReference type="InterPro" id="IPR050204">
    <property type="entry name" value="AraC_XylS_family_regulators"/>
</dbReference>
<evidence type="ECO:0000256" key="3">
    <source>
        <dbReference type="ARBA" id="ARBA00023163"/>
    </source>
</evidence>
<dbReference type="AlphaFoldDB" id="A0A4Q1UL66"/>
<dbReference type="PANTHER" id="PTHR46796:SF14">
    <property type="entry name" value="TRANSCRIPTIONAL REGULATORY PROTEIN"/>
    <property type="match status" value="1"/>
</dbReference>
<dbReference type="Proteomes" id="UP000290819">
    <property type="component" value="Unassembled WGS sequence"/>
</dbReference>
<evidence type="ECO:0000259" key="4">
    <source>
        <dbReference type="PROSITE" id="PS01124"/>
    </source>
</evidence>
<keyword evidence="3" id="KW-0804">Transcription</keyword>
<dbReference type="SMART" id="SM00342">
    <property type="entry name" value="HTH_ARAC"/>
    <property type="match status" value="1"/>
</dbReference>
<comment type="caution">
    <text evidence="5">The sequence shown here is derived from an EMBL/GenBank/DDBJ whole genome shotgun (WGS) entry which is preliminary data.</text>
</comment>
<proteinExistence type="predicted"/>
<evidence type="ECO:0000313" key="5">
    <source>
        <dbReference type="EMBL" id="RXT34692.1"/>
    </source>
</evidence>
<dbReference type="InterPro" id="IPR009057">
    <property type="entry name" value="Homeodomain-like_sf"/>
</dbReference>
<protein>
    <recommendedName>
        <fullName evidence="4">HTH araC/xylS-type domain-containing protein</fullName>
    </recommendedName>
</protein>
<dbReference type="EMBL" id="MZXW01000054">
    <property type="protein sequence ID" value="RXT34692.1"/>
    <property type="molecule type" value="Genomic_DNA"/>
</dbReference>
<keyword evidence="6" id="KW-1185">Reference proteome</keyword>
<evidence type="ECO:0000313" key="6">
    <source>
        <dbReference type="Proteomes" id="UP000290819"/>
    </source>
</evidence>
<evidence type="ECO:0000256" key="1">
    <source>
        <dbReference type="ARBA" id="ARBA00023015"/>
    </source>
</evidence>
<dbReference type="InterPro" id="IPR020449">
    <property type="entry name" value="Tscrpt_reg_AraC-type_HTH"/>
</dbReference>
<gene>
    <name evidence="5" type="ORF">B5V03_37880</name>
</gene>
<dbReference type="InterPro" id="IPR018062">
    <property type="entry name" value="HTH_AraC-typ_CS"/>
</dbReference>
<dbReference type="GO" id="GO:0043565">
    <property type="term" value="F:sequence-specific DNA binding"/>
    <property type="evidence" value="ECO:0007669"/>
    <property type="project" value="InterPro"/>
</dbReference>
<dbReference type="RefSeq" id="WP_129275755.1">
    <property type="nucleotide sequence ID" value="NZ_MZXW01000054.1"/>
</dbReference>
<reference evidence="5 6" key="1">
    <citation type="submission" date="2017-03" db="EMBL/GenBank/DDBJ databases">
        <authorList>
            <person name="Safronova V.I."/>
            <person name="Sazanova A.L."/>
            <person name="Chirak E.R."/>
        </authorList>
    </citation>
    <scope>NUCLEOTIDE SEQUENCE [LARGE SCALE GENOMIC DNA]</scope>
    <source>
        <strain evidence="5 6">Opo-243</strain>
    </source>
</reference>